<evidence type="ECO:0000313" key="1">
    <source>
        <dbReference type="EMBL" id="KAJ3553479.1"/>
    </source>
</evidence>
<sequence length="335" mass="34664">MFPCCQLFVLATLVYIVNGDFAIASSSGPSWSQVPSSYSVTGSYTALPTSLPPSFPLPSIIYSSPIPIGTPITLRVPIESSSNIEPPTVTTPTSATTDSSLPRSISSSQAVSSISSSQAVSSITSAVSSSSNDILSRPADSSTPTVSTGPSSTRISAPSSFSSMSTSSQSSTYSTTADTPSVSGSAELAVPHHSSKSQIAAVACGVSVGTLLILGLCYGGLRLYRNHKALRGTTFGNRAVSSAEPGRGGTTPFVARQEMSTAIHFEPDRKRQSGLGLAARSLTIHSHPPSSIEPAETVDVRSLNEPPTYHPRSRGMSSSAGYEDPPPSYHTSSDN</sequence>
<organism evidence="1 2">
    <name type="scientific">Phlebia brevispora</name>
    <dbReference type="NCBI Taxonomy" id="194682"/>
    <lineage>
        <taxon>Eukaryota</taxon>
        <taxon>Fungi</taxon>
        <taxon>Dikarya</taxon>
        <taxon>Basidiomycota</taxon>
        <taxon>Agaricomycotina</taxon>
        <taxon>Agaricomycetes</taxon>
        <taxon>Polyporales</taxon>
        <taxon>Meruliaceae</taxon>
        <taxon>Phlebia</taxon>
    </lineage>
</organism>
<name>A0ACC1T5B2_9APHY</name>
<gene>
    <name evidence="1" type="ORF">NM688_g3592</name>
</gene>
<reference evidence="1" key="1">
    <citation type="submission" date="2022-07" db="EMBL/GenBank/DDBJ databases">
        <title>Genome Sequence of Phlebia brevispora.</title>
        <authorList>
            <person name="Buettner E."/>
        </authorList>
    </citation>
    <scope>NUCLEOTIDE SEQUENCE</scope>
    <source>
        <strain evidence="1">MPL23</strain>
    </source>
</reference>
<keyword evidence="2" id="KW-1185">Reference proteome</keyword>
<evidence type="ECO:0000313" key="2">
    <source>
        <dbReference type="Proteomes" id="UP001148662"/>
    </source>
</evidence>
<protein>
    <submittedName>
        <fullName evidence="1">Uncharacterized protein</fullName>
    </submittedName>
</protein>
<proteinExistence type="predicted"/>
<dbReference type="EMBL" id="JANHOG010000534">
    <property type="protein sequence ID" value="KAJ3553479.1"/>
    <property type="molecule type" value="Genomic_DNA"/>
</dbReference>
<accession>A0ACC1T5B2</accession>
<comment type="caution">
    <text evidence="1">The sequence shown here is derived from an EMBL/GenBank/DDBJ whole genome shotgun (WGS) entry which is preliminary data.</text>
</comment>
<dbReference type="Proteomes" id="UP001148662">
    <property type="component" value="Unassembled WGS sequence"/>
</dbReference>